<name>A0A822YNM3_NELNU</name>
<keyword evidence="1" id="KW-0732">Signal</keyword>
<evidence type="ECO:0000256" key="1">
    <source>
        <dbReference type="SAM" id="SignalP"/>
    </source>
</evidence>
<dbReference type="AlphaFoldDB" id="A0A822YNM3"/>
<proteinExistence type="predicted"/>
<evidence type="ECO:0000313" key="2">
    <source>
        <dbReference type="EMBL" id="DAD32595.1"/>
    </source>
</evidence>
<protein>
    <submittedName>
        <fullName evidence="2">Uncharacterized protein</fullName>
    </submittedName>
</protein>
<comment type="caution">
    <text evidence="2">The sequence shown here is derived from an EMBL/GenBank/DDBJ whole genome shotgun (WGS) entry which is preliminary data.</text>
</comment>
<dbReference type="EMBL" id="DUZY01000003">
    <property type="protein sequence ID" value="DAD32595.1"/>
    <property type="molecule type" value="Genomic_DNA"/>
</dbReference>
<gene>
    <name evidence="2" type="ORF">HUJ06_011446</name>
</gene>
<accession>A0A822YNM3</accession>
<evidence type="ECO:0000313" key="3">
    <source>
        <dbReference type="Proteomes" id="UP000607653"/>
    </source>
</evidence>
<organism evidence="2 3">
    <name type="scientific">Nelumbo nucifera</name>
    <name type="common">Sacred lotus</name>
    <dbReference type="NCBI Taxonomy" id="4432"/>
    <lineage>
        <taxon>Eukaryota</taxon>
        <taxon>Viridiplantae</taxon>
        <taxon>Streptophyta</taxon>
        <taxon>Embryophyta</taxon>
        <taxon>Tracheophyta</taxon>
        <taxon>Spermatophyta</taxon>
        <taxon>Magnoliopsida</taxon>
        <taxon>Proteales</taxon>
        <taxon>Nelumbonaceae</taxon>
        <taxon>Nelumbo</taxon>
    </lineage>
</organism>
<dbReference type="Proteomes" id="UP000607653">
    <property type="component" value="Unassembled WGS sequence"/>
</dbReference>
<sequence>MALATKIFLLLGIVFAIIQIISPLEVVGIGGPAPDALVRAYVLPPPICKKYDWVCLGASETSTPEP</sequence>
<feature type="chain" id="PRO_5032471481" evidence="1">
    <location>
        <begin position="24"/>
        <end position="66"/>
    </location>
</feature>
<keyword evidence="3" id="KW-1185">Reference proteome</keyword>
<reference evidence="2 3" key="1">
    <citation type="journal article" date="2020" name="Mol. Biol. Evol.">
        <title>Distinct Expression and Methylation Patterns for Genes with Different Fates following a Single Whole-Genome Duplication in Flowering Plants.</title>
        <authorList>
            <person name="Shi T."/>
            <person name="Rahmani R.S."/>
            <person name="Gugger P.F."/>
            <person name="Wang M."/>
            <person name="Li H."/>
            <person name="Zhang Y."/>
            <person name="Li Z."/>
            <person name="Wang Q."/>
            <person name="Van de Peer Y."/>
            <person name="Marchal K."/>
            <person name="Chen J."/>
        </authorList>
    </citation>
    <scope>NUCLEOTIDE SEQUENCE [LARGE SCALE GENOMIC DNA]</scope>
    <source>
        <tissue evidence="2">Leaf</tissue>
    </source>
</reference>
<feature type="signal peptide" evidence="1">
    <location>
        <begin position="1"/>
        <end position="23"/>
    </location>
</feature>